<proteinExistence type="predicted"/>
<evidence type="ECO:0008006" key="3">
    <source>
        <dbReference type="Google" id="ProtNLM"/>
    </source>
</evidence>
<evidence type="ECO:0000313" key="2">
    <source>
        <dbReference type="Proteomes" id="UP000541185"/>
    </source>
</evidence>
<accession>A0A848GVZ2</accession>
<protein>
    <recommendedName>
        <fullName evidence="3">Cupin domain-containing protein</fullName>
    </recommendedName>
</protein>
<comment type="caution">
    <text evidence="1">The sequence shown here is derived from an EMBL/GenBank/DDBJ whole genome shotgun (WGS) entry which is preliminary data.</text>
</comment>
<dbReference type="RefSeq" id="WP_169417068.1">
    <property type="nucleotide sequence ID" value="NZ_JABBFX010000001.1"/>
</dbReference>
<dbReference type="EMBL" id="JABBFX010000001">
    <property type="protein sequence ID" value="NML42816.1"/>
    <property type="molecule type" value="Genomic_DNA"/>
</dbReference>
<sequence>MPTVSSAEKALLGRYSPRGNANFRTQFMGEDRHKVARTGEASGPAPIAYLVEQAPHTELRAHFHVADQFQIFVTGSGRIGAHKAGVGFGHFVGPYSGYGPIVGGDEGVGYLTLRNAWDGGAQFLPEEVQQMRAKAGKRRELMFNAPPAQALPAGESTFASLLQEQADGLAAWTCSLGPDATVTGPDPAVGGGQFWIVMDGKLADGEQGLLQRLSLAFVAPDEPAYTPKAGPQGLQLLVLQFPRFVAAAAA</sequence>
<reference evidence="1 2" key="1">
    <citation type="submission" date="2020-04" db="EMBL/GenBank/DDBJ databases">
        <title>Ramlibacter sp. G-1-2-2 isolated from soil.</title>
        <authorList>
            <person name="Dahal R.H."/>
        </authorList>
    </citation>
    <scope>NUCLEOTIDE SEQUENCE [LARGE SCALE GENOMIC DNA]</scope>
    <source>
        <strain evidence="1 2">G-1-2-2</strain>
    </source>
</reference>
<dbReference type="AlphaFoldDB" id="A0A848GVZ2"/>
<evidence type="ECO:0000313" key="1">
    <source>
        <dbReference type="EMBL" id="NML42816.1"/>
    </source>
</evidence>
<dbReference type="Proteomes" id="UP000541185">
    <property type="component" value="Unassembled WGS sequence"/>
</dbReference>
<name>A0A848GVZ2_9BURK</name>
<organism evidence="1 2">
    <name type="scientific">Ramlibacter agri</name>
    <dbReference type="NCBI Taxonomy" id="2728837"/>
    <lineage>
        <taxon>Bacteria</taxon>
        <taxon>Pseudomonadati</taxon>
        <taxon>Pseudomonadota</taxon>
        <taxon>Betaproteobacteria</taxon>
        <taxon>Burkholderiales</taxon>
        <taxon>Comamonadaceae</taxon>
        <taxon>Ramlibacter</taxon>
    </lineage>
</organism>
<keyword evidence="2" id="KW-1185">Reference proteome</keyword>
<gene>
    <name evidence="1" type="ORF">HHL11_03565</name>
</gene>